<evidence type="ECO:0000256" key="5">
    <source>
        <dbReference type="ARBA" id="ARBA00022946"/>
    </source>
</evidence>
<dbReference type="InterPro" id="IPR040395">
    <property type="entry name" value="TTC19"/>
</dbReference>
<evidence type="ECO:0000313" key="7">
    <source>
        <dbReference type="EMBL" id="CRL02507.1"/>
    </source>
</evidence>
<keyword evidence="4" id="KW-0802">TPR repeat</keyword>
<keyword evidence="5" id="KW-0809">Transit peptide</keyword>
<dbReference type="PANTHER" id="PTHR13143:SF6">
    <property type="entry name" value="TETRATRICOPEPTIDE REPEAT PROTEIN 19, MITOCHONDRIAL"/>
    <property type="match status" value="1"/>
</dbReference>
<evidence type="ECO:0000256" key="2">
    <source>
        <dbReference type="ARBA" id="ARBA00008219"/>
    </source>
</evidence>
<reference evidence="7 8" key="1">
    <citation type="submission" date="2015-04" db="EMBL/GenBank/DDBJ databases">
        <authorList>
            <person name="Syromyatnikov M.Y."/>
            <person name="Popov V.N."/>
        </authorList>
    </citation>
    <scope>NUCLEOTIDE SEQUENCE [LARGE SCALE GENOMIC DNA]</scope>
</reference>
<organism evidence="7 8">
    <name type="scientific">Clunio marinus</name>
    <dbReference type="NCBI Taxonomy" id="568069"/>
    <lineage>
        <taxon>Eukaryota</taxon>
        <taxon>Metazoa</taxon>
        <taxon>Ecdysozoa</taxon>
        <taxon>Arthropoda</taxon>
        <taxon>Hexapoda</taxon>
        <taxon>Insecta</taxon>
        <taxon>Pterygota</taxon>
        <taxon>Neoptera</taxon>
        <taxon>Endopterygota</taxon>
        <taxon>Diptera</taxon>
        <taxon>Nematocera</taxon>
        <taxon>Chironomoidea</taxon>
        <taxon>Chironomidae</taxon>
        <taxon>Clunio</taxon>
    </lineage>
</organism>
<accession>A0A1J1IQJ6</accession>
<dbReference type="STRING" id="568069.A0A1J1IQJ6"/>
<evidence type="ECO:0000313" key="8">
    <source>
        <dbReference type="Proteomes" id="UP000183832"/>
    </source>
</evidence>
<dbReference type="AlphaFoldDB" id="A0A1J1IQJ6"/>
<keyword evidence="6" id="KW-0496">Mitochondrion</keyword>
<dbReference type="Gene3D" id="1.25.40.10">
    <property type="entry name" value="Tetratricopeptide repeat domain"/>
    <property type="match status" value="1"/>
</dbReference>
<dbReference type="OrthoDB" id="5986190at2759"/>
<dbReference type="EMBL" id="CVRI01000057">
    <property type="protein sequence ID" value="CRL02507.1"/>
    <property type="molecule type" value="Genomic_DNA"/>
</dbReference>
<dbReference type="SUPFAM" id="SSF48452">
    <property type="entry name" value="TPR-like"/>
    <property type="match status" value="1"/>
</dbReference>
<comment type="subcellular location">
    <subcellularLocation>
        <location evidence="1">Mitochondrion</location>
    </subcellularLocation>
</comment>
<evidence type="ECO:0000256" key="3">
    <source>
        <dbReference type="ARBA" id="ARBA00022737"/>
    </source>
</evidence>
<evidence type="ECO:0000256" key="4">
    <source>
        <dbReference type="ARBA" id="ARBA00022803"/>
    </source>
</evidence>
<dbReference type="Proteomes" id="UP000183832">
    <property type="component" value="Unassembled WGS sequence"/>
</dbReference>
<evidence type="ECO:0000256" key="6">
    <source>
        <dbReference type="ARBA" id="ARBA00023128"/>
    </source>
</evidence>
<dbReference type="GO" id="GO:0034551">
    <property type="term" value="P:mitochondrial respiratory chain complex III assembly"/>
    <property type="evidence" value="ECO:0007669"/>
    <property type="project" value="InterPro"/>
</dbReference>
<keyword evidence="8" id="KW-1185">Reference proteome</keyword>
<dbReference type="PANTHER" id="PTHR13143">
    <property type="entry name" value="TETRATRICOPEPTIDE REPEAT PROTEIN 19"/>
    <property type="match status" value="1"/>
</dbReference>
<dbReference type="InterPro" id="IPR011990">
    <property type="entry name" value="TPR-like_helical_dom_sf"/>
</dbReference>
<protein>
    <submittedName>
        <fullName evidence="7">CLUMA_CG015184, isoform A</fullName>
    </submittedName>
</protein>
<evidence type="ECO:0000256" key="1">
    <source>
        <dbReference type="ARBA" id="ARBA00004173"/>
    </source>
</evidence>
<gene>
    <name evidence="7" type="ORF">CLUMA_CG015184</name>
</gene>
<name>A0A1J1IQJ6_9DIPT</name>
<sequence length="768" mass="89710">MNVSREFLIVPSQFHLFMQLPEHIQVKILDNCQNVRTMLNLTETCRQMHQLFLSSPHLMRRIKLVIKFTRNSDDAVDKLSTLLTNASIGRRYSKLKLIYANEGLLCYSKSLMIKILKIVGGSVKELEVSLGHYNVTNLQEVLRCFDVEKVTLSNLQVDIDSPSDYHDILPNLKELLLIDSSSSVLQLFRNFTTLRRFKFHLQPRESESFSCGVEKFENFILQQRALKFLEFSRLHRLCLFRDNSLDEIKFQLDSISANRFFLHKNNAINFFSMQKNLHTVKLFDFYDLRIFSDPTEYSKVLRAIFLLPKLKTVGIYNRTVNVEDFSYLCDIRNKSVKHLEYDMWNSIVLSKLVEIFPRLKNISFRCFTLKLKNVPCDKLAIINTSGGYKLEEFNYQPMNFCMLNGKFPQILSNFIQRHKSIKHLTIGQSSWIESNFGLDLNFWIEVLFYLSDLCTLVIYNPLHIKLLIMLIARNKNVLNSVTLYTNEFGRKESQDRKFSNHIKMYKITRIVLSNFRRIGFYKNQIEFQSKLPLIKAPVKILLSASGIALFESKNDYKEKKIEDEKESELIMAIKRGVLAVQREEYKKAEQLFHVALRMAQTLKNQLAVTYIFDLMGNLAYESNELDKAEKLFVDVIQRLMQLEKAAEDDIRLLHISTKLAHISYLKNNLEKAMIGYEYVLERIEKKDYLSDENLHELWGMCKNFIGQAFISLKQHQKAQKALNDAMKKLIEKAKAACKGAWMNAVKYKNKESIQGAEKCLEQVKNAVV</sequence>
<keyword evidence="3" id="KW-0677">Repeat</keyword>
<proteinExistence type="inferred from homology"/>
<comment type="similarity">
    <text evidence="2">Belongs to the TTC19 family.</text>
</comment>
<dbReference type="GO" id="GO:0005743">
    <property type="term" value="C:mitochondrial inner membrane"/>
    <property type="evidence" value="ECO:0007669"/>
    <property type="project" value="TreeGrafter"/>
</dbReference>